<organism evidence="12 13">
    <name type="scientific">Caenorhabditis nigoni</name>
    <dbReference type="NCBI Taxonomy" id="1611254"/>
    <lineage>
        <taxon>Eukaryota</taxon>
        <taxon>Metazoa</taxon>
        <taxon>Ecdysozoa</taxon>
        <taxon>Nematoda</taxon>
        <taxon>Chromadorea</taxon>
        <taxon>Rhabditida</taxon>
        <taxon>Rhabditina</taxon>
        <taxon>Rhabditomorpha</taxon>
        <taxon>Rhabditoidea</taxon>
        <taxon>Rhabditidae</taxon>
        <taxon>Peloderinae</taxon>
        <taxon>Caenorhabditis</taxon>
    </lineage>
</organism>
<evidence type="ECO:0000256" key="1">
    <source>
        <dbReference type="ARBA" id="ARBA00004477"/>
    </source>
</evidence>
<evidence type="ECO:0000256" key="7">
    <source>
        <dbReference type="ARBA" id="ARBA00022989"/>
    </source>
</evidence>
<comment type="similarity">
    <text evidence="2 11">Belongs to the diacylglycerol acyltransferase family.</text>
</comment>
<dbReference type="OrthoDB" id="264532at2759"/>
<evidence type="ECO:0000256" key="5">
    <source>
        <dbReference type="ARBA" id="ARBA00022692"/>
    </source>
</evidence>
<gene>
    <name evidence="12" type="primary">Cnig_chr_III.g8922</name>
    <name evidence="12" type="ORF">B9Z55_008922</name>
</gene>
<accession>A0A2G5UPU1</accession>
<dbReference type="STRING" id="1611254.A0A2G5UPU1"/>
<comment type="caution">
    <text evidence="11">Lacks conserved residue(s) required for the propagation of feature annotation.</text>
</comment>
<evidence type="ECO:0000256" key="6">
    <source>
        <dbReference type="ARBA" id="ARBA00022824"/>
    </source>
</evidence>
<dbReference type="PANTHER" id="PTHR12317:SF6">
    <property type="entry name" value="ACYLTRANSFERASE"/>
    <property type="match status" value="1"/>
</dbReference>
<dbReference type="Pfam" id="PF03982">
    <property type="entry name" value="DAGAT"/>
    <property type="match status" value="1"/>
</dbReference>
<dbReference type="EMBL" id="PDUG01000003">
    <property type="protein sequence ID" value="PIC41538.1"/>
    <property type="molecule type" value="Genomic_DNA"/>
</dbReference>
<dbReference type="GO" id="GO:0004144">
    <property type="term" value="F:diacylglycerol O-acyltransferase activity"/>
    <property type="evidence" value="ECO:0007669"/>
    <property type="project" value="TreeGrafter"/>
</dbReference>
<dbReference type="Proteomes" id="UP000230233">
    <property type="component" value="Chromosome III"/>
</dbReference>
<keyword evidence="7 11" id="KW-1133">Transmembrane helix</keyword>
<dbReference type="CDD" id="cd07987">
    <property type="entry name" value="LPLAT_MGAT-like"/>
    <property type="match status" value="1"/>
</dbReference>
<dbReference type="InterPro" id="IPR007130">
    <property type="entry name" value="DAGAT"/>
</dbReference>
<dbReference type="GO" id="GO:0019432">
    <property type="term" value="P:triglyceride biosynthetic process"/>
    <property type="evidence" value="ECO:0007669"/>
    <property type="project" value="TreeGrafter"/>
</dbReference>
<evidence type="ECO:0000256" key="10">
    <source>
        <dbReference type="ARBA" id="ARBA00023315"/>
    </source>
</evidence>
<dbReference type="EC" id="2.3.1.-" evidence="11"/>
<comment type="subcellular location">
    <subcellularLocation>
        <location evidence="1 11">Endoplasmic reticulum membrane</location>
        <topology evidence="1 11">Multi-pass membrane protein</topology>
    </subcellularLocation>
</comment>
<evidence type="ECO:0000256" key="8">
    <source>
        <dbReference type="ARBA" id="ARBA00023098"/>
    </source>
</evidence>
<evidence type="ECO:0000256" key="9">
    <source>
        <dbReference type="ARBA" id="ARBA00023136"/>
    </source>
</evidence>
<keyword evidence="3" id="KW-0444">Lipid biosynthesis</keyword>
<keyword evidence="6 11" id="KW-0256">Endoplasmic reticulum</keyword>
<dbReference type="GO" id="GO:0005789">
    <property type="term" value="C:endoplasmic reticulum membrane"/>
    <property type="evidence" value="ECO:0007669"/>
    <property type="project" value="UniProtKB-SubCell"/>
</dbReference>
<keyword evidence="13" id="KW-1185">Reference proteome</keyword>
<evidence type="ECO:0000313" key="12">
    <source>
        <dbReference type="EMBL" id="PIC41538.1"/>
    </source>
</evidence>
<keyword evidence="8" id="KW-0443">Lipid metabolism</keyword>
<evidence type="ECO:0000256" key="11">
    <source>
        <dbReference type="RuleBase" id="RU367023"/>
    </source>
</evidence>
<dbReference type="AlphaFoldDB" id="A0A2G5UPU1"/>
<evidence type="ECO:0000256" key="4">
    <source>
        <dbReference type="ARBA" id="ARBA00022679"/>
    </source>
</evidence>
<keyword evidence="4 11" id="KW-0808">Transferase</keyword>
<reference evidence="13" key="1">
    <citation type="submission" date="2017-10" db="EMBL/GenBank/DDBJ databases">
        <title>Rapid genome shrinkage in a self-fertile nematode reveals novel sperm competition proteins.</title>
        <authorList>
            <person name="Yin D."/>
            <person name="Schwarz E.M."/>
            <person name="Thomas C.G."/>
            <person name="Felde R.L."/>
            <person name="Korf I.F."/>
            <person name="Cutter A.D."/>
            <person name="Schartner C.M."/>
            <person name="Ralston E.J."/>
            <person name="Meyer B.J."/>
            <person name="Haag E.S."/>
        </authorList>
    </citation>
    <scope>NUCLEOTIDE SEQUENCE [LARGE SCALE GENOMIC DNA]</scope>
    <source>
        <strain evidence="13">JU1422</strain>
    </source>
</reference>
<evidence type="ECO:0000313" key="13">
    <source>
        <dbReference type="Proteomes" id="UP000230233"/>
    </source>
</evidence>
<evidence type="ECO:0000256" key="2">
    <source>
        <dbReference type="ARBA" id="ARBA00005420"/>
    </source>
</evidence>
<evidence type="ECO:0000256" key="3">
    <source>
        <dbReference type="ARBA" id="ARBA00022516"/>
    </source>
</evidence>
<proteinExistence type="inferred from homology"/>
<protein>
    <recommendedName>
        <fullName evidence="11">Acyltransferase</fullName>
        <ecNumber evidence="11">2.3.1.-</ecNumber>
    </recommendedName>
</protein>
<name>A0A2G5UPU1_9PELO</name>
<keyword evidence="9 11" id="KW-0472">Membrane</keyword>
<comment type="caution">
    <text evidence="12">The sequence shown here is derived from an EMBL/GenBank/DDBJ whole genome shotgun (WGS) entry which is preliminary data.</text>
</comment>
<keyword evidence="5 11" id="KW-0812">Transmembrane</keyword>
<sequence length="340" mass="39183">MPKFLGVEWVDIFSSIERKKTYFGVVYHFIITYPFGLLVTILPFFLLFTFQWHILAIYACWYLYDINSPKRGGYASEWVRRWRVNDWFAQYFPINLHKTAELSPDHNYLVGCHPHGIIAMAAWANFATNGTGIYEKFPSIRWNLCTLALNFKMAIRRELLLLTGLIDCSRESIEYVLDKSGEKGRAVVLVIGGAEEALDAHPGYHVLTLASRKGFVREALLTGAHLVPVYSFGENDVFEQMDNPIGSKLRNFQNWSKRIFGISYPIFHGRGFLQMTFGYLPFRKPIDTVVGAPITVEKVENPTKEQIDELHSIYIQKLTELFEEHKGRFGVEKDVKLVLK</sequence>
<dbReference type="PANTHER" id="PTHR12317">
    <property type="entry name" value="DIACYLGLYCEROL O-ACYLTRANSFERASE"/>
    <property type="match status" value="1"/>
</dbReference>
<keyword evidence="10" id="KW-0012">Acyltransferase</keyword>
<feature type="transmembrane region" description="Helical" evidence="11">
    <location>
        <begin position="21"/>
        <end position="39"/>
    </location>
</feature>